<comment type="caution">
    <text evidence="3">The sequence shown here is derived from an EMBL/GenBank/DDBJ whole genome shotgun (WGS) entry which is preliminary data.</text>
</comment>
<protein>
    <recommendedName>
        <fullName evidence="2">Chorismate-utilising enzyme C-terminal domain-containing protein</fullName>
    </recommendedName>
</protein>
<keyword evidence="4" id="KW-1185">Reference proteome</keyword>
<feature type="region of interest" description="Disordered" evidence="1">
    <location>
        <begin position="1"/>
        <end position="29"/>
    </location>
</feature>
<dbReference type="SUPFAM" id="SSF56322">
    <property type="entry name" value="ADC synthase"/>
    <property type="match status" value="1"/>
</dbReference>
<dbReference type="InterPro" id="IPR044250">
    <property type="entry name" value="MenF-like"/>
</dbReference>
<dbReference type="Pfam" id="PF00425">
    <property type="entry name" value="Chorismate_bind"/>
    <property type="match status" value="1"/>
</dbReference>
<evidence type="ECO:0000313" key="4">
    <source>
        <dbReference type="Proteomes" id="UP000824890"/>
    </source>
</evidence>
<feature type="compositionally biased region" description="Basic residues" evidence="1">
    <location>
        <begin position="1"/>
        <end position="14"/>
    </location>
</feature>
<evidence type="ECO:0000313" key="3">
    <source>
        <dbReference type="EMBL" id="KAH0899664.1"/>
    </source>
</evidence>
<dbReference type="PANTHER" id="PTHR47253:SF8">
    <property type="entry name" value="ISOCHORISMATE SYNTHASE 1, CHLOROPLASTIC"/>
    <property type="match status" value="1"/>
</dbReference>
<dbReference type="EMBL" id="JAGKQM010000012">
    <property type="protein sequence ID" value="KAH0899664.1"/>
    <property type="molecule type" value="Genomic_DNA"/>
</dbReference>
<evidence type="ECO:0000259" key="2">
    <source>
        <dbReference type="Pfam" id="PF00425"/>
    </source>
</evidence>
<gene>
    <name evidence="3" type="ORF">HID58_049232</name>
</gene>
<dbReference type="Proteomes" id="UP000824890">
    <property type="component" value="Unassembled WGS sequence"/>
</dbReference>
<organism evidence="3 4">
    <name type="scientific">Brassica napus</name>
    <name type="common">Rape</name>
    <dbReference type="NCBI Taxonomy" id="3708"/>
    <lineage>
        <taxon>Eukaryota</taxon>
        <taxon>Viridiplantae</taxon>
        <taxon>Streptophyta</taxon>
        <taxon>Embryophyta</taxon>
        <taxon>Tracheophyta</taxon>
        <taxon>Spermatophyta</taxon>
        <taxon>Magnoliopsida</taxon>
        <taxon>eudicotyledons</taxon>
        <taxon>Gunneridae</taxon>
        <taxon>Pentapetalae</taxon>
        <taxon>rosids</taxon>
        <taxon>malvids</taxon>
        <taxon>Brassicales</taxon>
        <taxon>Brassicaceae</taxon>
        <taxon>Brassiceae</taxon>
        <taxon>Brassica</taxon>
    </lineage>
</organism>
<dbReference type="Gene3D" id="3.60.120.10">
    <property type="entry name" value="Anthranilate synthase"/>
    <property type="match status" value="1"/>
</dbReference>
<sequence>MAKEMRKRSARKRRAEAGPPLVPDPREEIGGKEVDVGTLGLGFVGAGFAGIREIGVGVRTAEGESAIEHRRRVGPRRSPSLFVLSEPEKRERRWYLCHYLNIISGRRNLYLRCFGVTQPPHRNTPATIFAVTSGLASISALPFRYCCKSMRLHERSSQEESLYSTGLSFFTPEMISDLRYLIGPRGEEGSSSNQETSKRNTSSGRRWTNVLLAVNVRMYIAQVASNGRVLTWGAKIKRCLFSSHRLLETSQRWLQLLLGTMNCLGCWRILLKNLKRLCFRESLGLYVLGKNYVPTKGSHYIAVKKALEMIKQNISSLSKIFAFCLTYIFVQSPERIFQRNRLGVRSEALTATRPRAASTAFSLNFDSLTSVLTHKLARLQHLYSQLAEKLRREDDKFNVILAALHPTPAVCVLPAEEARLLIKEIGEILVSQTGQIVSLPHLWEEELMS</sequence>
<proteinExistence type="predicted"/>
<dbReference type="PANTHER" id="PTHR47253">
    <property type="match status" value="1"/>
</dbReference>
<evidence type="ECO:0000256" key="1">
    <source>
        <dbReference type="SAM" id="MobiDB-lite"/>
    </source>
</evidence>
<accession>A0ABQ8B4E6</accession>
<dbReference type="InterPro" id="IPR015890">
    <property type="entry name" value="Chorismate_C"/>
</dbReference>
<dbReference type="InterPro" id="IPR005801">
    <property type="entry name" value="ADC_synthase"/>
</dbReference>
<reference evidence="3 4" key="1">
    <citation type="submission" date="2021-05" db="EMBL/GenBank/DDBJ databases">
        <title>Genome Assembly of Synthetic Allotetraploid Brassica napus Reveals Homoeologous Exchanges between Subgenomes.</title>
        <authorList>
            <person name="Davis J.T."/>
        </authorList>
    </citation>
    <scope>NUCLEOTIDE SEQUENCE [LARGE SCALE GENOMIC DNA]</scope>
    <source>
        <strain evidence="4">cv. Da-Ae</strain>
        <tissue evidence="3">Seedling</tissue>
    </source>
</reference>
<name>A0ABQ8B4E6_BRANA</name>
<feature type="domain" description="Chorismate-utilising enzyme C-terminal" evidence="2">
    <location>
        <begin position="373"/>
        <end position="425"/>
    </location>
</feature>